<dbReference type="Proteomes" id="UP000297703">
    <property type="component" value="Unassembled WGS sequence"/>
</dbReference>
<keyword evidence="1" id="KW-0540">Nuclease</keyword>
<reference evidence="1 2" key="1">
    <citation type="submission" date="2019-04" db="EMBL/GenBank/DDBJ databases">
        <title>Draft genome of the big-headed turtle Platysternon megacephalum.</title>
        <authorList>
            <person name="Gong S."/>
        </authorList>
    </citation>
    <scope>NUCLEOTIDE SEQUENCE [LARGE SCALE GENOMIC DNA]</scope>
    <source>
        <strain evidence="1">DO16091913</strain>
        <tissue evidence="1">Muscle</tissue>
    </source>
</reference>
<dbReference type="STRING" id="55544.A0A4D9DIS2"/>
<protein>
    <submittedName>
        <fullName evidence="1">Endonuclease domain-containing 1 protein-like</fullName>
    </submittedName>
</protein>
<dbReference type="PANTHER" id="PTHR34261">
    <property type="entry name" value="APC REGULATOR OF WNT-SIGNALING PATHWAY-RELATED"/>
    <property type="match status" value="1"/>
</dbReference>
<evidence type="ECO:0000313" key="2">
    <source>
        <dbReference type="Proteomes" id="UP000297703"/>
    </source>
</evidence>
<proteinExistence type="predicted"/>
<keyword evidence="1" id="KW-0378">Hydrolase</keyword>
<organism evidence="1 2">
    <name type="scientific">Platysternon megacephalum</name>
    <name type="common">big-headed turtle</name>
    <dbReference type="NCBI Taxonomy" id="55544"/>
    <lineage>
        <taxon>Eukaryota</taxon>
        <taxon>Metazoa</taxon>
        <taxon>Chordata</taxon>
        <taxon>Craniata</taxon>
        <taxon>Vertebrata</taxon>
        <taxon>Euteleostomi</taxon>
        <taxon>Archelosauria</taxon>
        <taxon>Testudinata</taxon>
        <taxon>Testudines</taxon>
        <taxon>Cryptodira</taxon>
        <taxon>Durocryptodira</taxon>
        <taxon>Testudinoidea</taxon>
        <taxon>Platysternidae</taxon>
        <taxon>Platysternon</taxon>
    </lineage>
</organism>
<evidence type="ECO:0000313" key="1">
    <source>
        <dbReference type="EMBL" id="TFJ97180.1"/>
    </source>
</evidence>
<name>A0A4D9DIS2_9SAUR</name>
<sequence>MSFLSLADWHGQFEEMYKQDNLTCVLAPASAGVAKVSGTWDRVCTLQEQKHLPDSGVTAKGWRCVGQACGYHGYDYRGCNTSHSGDWDYCCTEKCTMDQESNRYDCSRGDGYSTKCSPQYSTITVSGKACRADHPCGLYEKSCFWCYIDYQQNWEYCCSPQHYCGDNGYSYQWCYIQDTEKSWQYSTP</sequence>
<dbReference type="EMBL" id="QXTE01000522">
    <property type="protein sequence ID" value="TFJ97180.1"/>
    <property type="molecule type" value="Genomic_DNA"/>
</dbReference>
<keyword evidence="2" id="KW-1185">Reference proteome</keyword>
<gene>
    <name evidence="1" type="ORF">DR999_PMT20988</name>
</gene>
<reference evidence="1 2" key="2">
    <citation type="submission" date="2019-04" db="EMBL/GenBank/DDBJ databases">
        <title>The genome sequence of big-headed turtle.</title>
        <authorList>
            <person name="Gong S."/>
        </authorList>
    </citation>
    <scope>NUCLEOTIDE SEQUENCE [LARGE SCALE GENOMIC DNA]</scope>
    <source>
        <strain evidence="1">DO16091913</strain>
        <tissue evidence="1">Muscle</tissue>
    </source>
</reference>
<dbReference type="GO" id="GO:0004519">
    <property type="term" value="F:endonuclease activity"/>
    <property type="evidence" value="ECO:0007669"/>
    <property type="project" value="UniProtKB-KW"/>
</dbReference>
<dbReference type="AlphaFoldDB" id="A0A4D9DIS2"/>
<dbReference type="PANTHER" id="PTHR34261:SF1">
    <property type="entry name" value="TUBULIN POLYMERIZATION-PROMOTING PROTEIN"/>
    <property type="match status" value="1"/>
</dbReference>
<comment type="caution">
    <text evidence="1">The sequence shown here is derived from an EMBL/GenBank/DDBJ whole genome shotgun (WGS) entry which is preliminary data.</text>
</comment>
<keyword evidence="1" id="KW-0255">Endonuclease</keyword>
<accession>A0A4D9DIS2</accession>
<dbReference type="OrthoDB" id="6085830at2759"/>
<dbReference type="InterPro" id="IPR053358">
    <property type="entry name" value="Diff-assoc_signaling"/>
</dbReference>